<dbReference type="GO" id="GO:0005524">
    <property type="term" value="F:ATP binding"/>
    <property type="evidence" value="ECO:0007669"/>
    <property type="project" value="UniProtKB-KW"/>
</dbReference>
<protein>
    <recommendedName>
        <fullName evidence="4">Glycerate kinase</fullName>
        <ecNumber evidence="3">2.7.1.31</ecNumber>
    </recommendedName>
</protein>
<sequence>MAYGGLRATLIFSKYRRMLSNGVSATVGSVVGGHQRSLSAARDICREALASVSPSQLVHGSVRVEKRDAHVMRVGDKEYVLNHNVKVVAFGKAVLGMVGALESILGGHIVSGVASVPVGSVRDFNNGRKVRIMEGAAHNLPDQPALCAAEEILSVCRGAGEGEVVVAVISGGGSALLPCPIPGVTLDEKRTVTELLSKAGANIKELNTFRKFISQTKGGKLAEAAYPAQMVGLILSDVIGDPLDTIASGPTTPTRTTHHDIITLTEKYNLSQSLPQSIQNILSRDRNQTRGTESTRETVPIENGSYKHVHNVIVGSNRLATEAAAAKAESVGYRAVVWSHSVQGEARLLGEVFATLAHCAVESGLRSAVSELRKTPSFVNLIRENPAMARDFDHLKGKLARIAEDMGRPCDFCLISGGEPIVTVTGDGKGGRNQELALAFSVKHHQLKQESGSPAGPCECVLVSLGTDGQDGPTDAAGALGHSSILTTATAQGLDGEESLRRNDSHSFFSALDGGQYLLRTGLTGTNVMDIHCLLFTSIHP</sequence>
<evidence type="ECO:0000256" key="8">
    <source>
        <dbReference type="ARBA" id="ARBA00022840"/>
    </source>
</evidence>
<comment type="caution">
    <text evidence="11">The sequence shown here is derived from an EMBL/GenBank/DDBJ whole genome shotgun (WGS) entry which is preliminary data.</text>
</comment>
<comment type="similarity">
    <text evidence="2">Belongs to the glycerate kinase type-2 family.</text>
</comment>
<organism evidence="11 12">
    <name type="scientific">Geodia barretti</name>
    <name type="common">Barrett's horny sponge</name>
    <dbReference type="NCBI Taxonomy" id="519541"/>
    <lineage>
        <taxon>Eukaryota</taxon>
        <taxon>Metazoa</taxon>
        <taxon>Porifera</taxon>
        <taxon>Demospongiae</taxon>
        <taxon>Heteroscleromorpha</taxon>
        <taxon>Tetractinellida</taxon>
        <taxon>Astrophorina</taxon>
        <taxon>Geodiidae</taxon>
        <taxon>Geodia</taxon>
    </lineage>
</organism>
<evidence type="ECO:0000259" key="9">
    <source>
        <dbReference type="Pfam" id="PF05161"/>
    </source>
</evidence>
<dbReference type="Gene3D" id="3.40.50.10180">
    <property type="entry name" value="Glycerate kinase, MOFRL-like N-terminal domain"/>
    <property type="match status" value="1"/>
</dbReference>
<evidence type="ECO:0000256" key="2">
    <source>
        <dbReference type="ARBA" id="ARBA00005393"/>
    </source>
</evidence>
<evidence type="ECO:0000259" key="10">
    <source>
        <dbReference type="Pfam" id="PF13660"/>
    </source>
</evidence>
<dbReference type="EC" id="2.7.1.31" evidence="3"/>
<dbReference type="InterPro" id="IPR007835">
    <property type="entry name" value="MOFRL"/>
</dbReference>
<evidence type="ECO:0000256" key="6">
    <source>
        <dbReference type="ARBA" id="ARBA00022741"/>
    </source>
</evidence>
<dbReference type="GO" id="GO:0005737">
    <property type="term" value="C:cytoplasm"/>
    <property type="evidence" value="ECO:0007669"/>
    <property type="project" value="TreeGrafter"/>
</dbReference>
<evidence type="ECO:0000256" key="5">
    <source>
        <dbReference type="ARBA" id="ARBA00022679"/>
    </source>
</evidence>
<dbReference type="Gene3D" id="3.40.1480.10">
    <property type="entry name" value="MOFRL domain"/>
    <property type="match status" value="1"/>
</dbReference>
<dbReference type="FunFam" id="3.40.50.10180:FF:000001">
    <property type="entry name" value="Glycerate kinase"/>
    <property type="match status" value="1"/>
</dbReference>
<keyword evidence="6" id="KW-0547">Nucleotide-binding</keyword>
<feature type="domain" description="MOFRL-associated" evidence="10">
    <location>
        <begin position="41"/>
        <end position="282"/>
    </location>
</feature>
<dbReference type="PANTHER" id="PTHR12227">
    <property type="entry name" value="GLYCERATE KINASE"/>
    <property type="match status" value="1"/>
</dbReference>
<dbReference type="InterPro" id="IPR039760">
    <property type="entry name" value="MOFRL_protein"/>
</dbReference>
<dbReference type="InterPro" id="IPR037035">
    <property type="entry name" value="GK-like_C_sf"/>
</dbReference>
<dbReference type="GO" id="GO:0008887">
    <property type="term" value="F:glycerate kinase activity"/>
    <property type="evidence" value="ECO:0007669"/>
    <property type="project" value="UniProtKB-EC"/>
</dbReference>
<dbReference type="Pfam" id="PF05161">
    <property type="entry name" value="MOFRL"/>
    <property type="match status" value="1"/>
</dbReference>
<dbReference type="InterPro" id="IPR038614">
    <property type="entry name" value="GK_N_sf"/>
</dbReference>
<evidence type="ECO:0000256" key="1">
    <source>
        <dbReference type="ARBA" id="ARBA00000694"/>
    </source>
</evidence>
<dbReference type="EMBL" id="CASHTH010000244">
    <property type="protein sequence ID" value="CAI7995343.1"/>
    <property type="molecule type" value="Genomic_DNA"/>
</dbReference>
<dbReference type="InterPro" id="IPR025286">
    <property type="entry name" value="MOFRL_assoc_dom"/>
</dbReference>
<dbReference type="Proteomes" id="UP001174909">
    <property type="component" value="Unassembled WGS sequence"/>
</dbReference>
<evidence type="ECO:0000256" key="3">
    <source>
        <dbReference type="ARBA" id="ARBA00012101"/>
    </source>
</evidence>
<name>A0AA35VWE7_GEOBA</name>
<reference evidence="11" key="1">
    <citation type="submission" date="2023-03" db="EMBL/GenBank/DDBJ databases">
        <authorList>
            <person name="Steffen K."/>
            <person name="Cardenas P."/>
        </authorList>
    </citation>
    <scope>NUCLEOTIDE SEQUENCE</scope>
</reference>
<evidence type="ECO:0000256" key="7">
    <source>
        <dbReference type="ARBA" id="ARBA00022777"/>
    </source>
</evidence>
<keyword evidence="7 11" id="KW-0418">Kinase</keyword>
<keyword evidence="12" id="KW-1185">Reference proteome</keyword>
<dbReference type="PANTHER" id="PTHR12227:SF0">
    <property type="entry name" value="GLYCERATE KINASE"/>
    <property type="match status" value="1"/>
</dbReference>
<evidence type="ECO:0000313" key="12">
    <source>
        <dbReference type="Proteomes" id="UP001174909"/>
    </source>
</evidence>
<dbReference type="Pfam" id="PF13660">
    <property type="entry name" value="DUF4147"/>
    <property type="match status" value="1"/>
</dbReference>
<keyword evidence="8" id="KW-0067">ATP-binding</keyword>
<proteinExistence type="inferred from homology"/>
<feature type="domain" description="MOFRL" evidence="9">
    <location>
        <begin position="413"/>
        <end position="530"/>
    </location>
</feature>
<evidence type="ECO:0000313" key="11">
    <source>
        <dbReference type="EMBL" id="CAI7995343.1"/>
    </source>
</evidence>
<accession>A0AA35VWE7</accession>
<dbReference type="AlphaFoldDB" id="A0AA35VWE7"/>
<gene>
    <name evidence="11" type="ORF">GBAR_LOCUS1678</name>
</gene>
<comment type="catalytic activity">
    <reaction evidence="1">
        <text>(R)-glycerate + ATP = (2R)-3-phosphoglycerate + ADP + H(+)</text>
        <dbReference type="Rhea" id="RHEA:23516"/>
        <dbReference type="ChEBI" id="CHEBI:15378"/>
        <dbReference type="ChEBI" id="CHEBI:16659"/>
        <dbReference type="ChEBI" id="CHEBI:30616"/>
        <dbReference type="ChEBI" id="CHEBI:58272"/>
        <dbReference type="ChEBI" id="CHEBI:456216"/>
        <dbReference type="EC" id="2.7.1.31"/>
    </reaction>
</comment>
<keyword evidence="5" id="KW-0808">Transferase</keyword>
<evidence type="ECO:0000256" key="4">
    <source>
        <dbReference type="ARBA" id="ARBA00020720"/>
    </source>
</evidence>
<dbReference type="SUPFAM" id="SSF82544">
    <property type="entry name" value="GckA/TtuD-like"/>
    <property type="match status" value="1"/>
</dbReference>